<reference evidence="1 2" key="1">
    <citation type="submission" date="2019-02" db="EMBL/GenBank/DDBJ databases">
        <title>Planctomycetal bacteria perform biofilm scaping via a novel small molecule.</title>
        <authorList>
            <person name="Jeske O."/>
            <person name="Boedeker C."/>
            <person name="Wiegand S."/>
            <person name="Breitling P."/>
            <person name="Kallscheuer N."/>
            <person name="Jogler M."/>
            <person name="Rohde M."/>
            <person name="Petersen J."/>
            <person name="Medema M.H."/>
            <person name="Surup F."/>
            <person name="Jogler C."/>
        </authorList>
    </citation>
    <scope>NUCLEOTIDE SEQUENCE [LARGE SCALE GENOMIC DNA]</scope>
    <source>
        <strain evidence="1 2">Mal15</strain>
    </source>
</reference>
<sequence>MLGFYPEAFWPEQTDDVNASGGGDGSAGLSTTLASLAPHSGDFTVIGGLDHGLKGGHFAIHAFLSGVRSVDAKSMPDGNITLDQLAAETIGGQTRFASLTVGSDSGIHGGCQMSWSRSGTRVPPITGPRELFEKLFVGIAAADKQRAADRFRMKESILDAVRGDANSISKQLNRRDAQKLDEYLTSIRDVERRLGDSKQWIDIEKPPAPFDAPNNTNMVDDLPMLYELIALALQTDSTRIATLEIGGDFEARDFGFKSGYHSLSHHGQREESIEALKTIEAYQVEQFSRFLTKLRETECGESNLLQQTSVLFGSGMGNANSHTNTNLPIVVAGGGLRHRDPMWFDRSSPHRPPLTNLFLTLLHRFGVPADRFSTSTGTLTGLELV</sequence>
<proteinExistence type="predicted"/>
<gene>
    <name evidence="1" type="ORF">Mal15_20500</name>
</gene>
<organism evidence="1 2">
    <name type="scientific">Stieleria maiorica</name>
    <dbReference type="NCBI Taxonomy" id="2795974"/>
    <lineage>
        <taxon>Bacteria</taxon>
        <taxon>Pseudomonadati</taxon>
        <taxon>Planctomycetota</taxon>
        <taxon>Planctomycetia</taxon>
        <taxon>Pirellulales</taxon>
        <taxon>Pirellulaceae</taxon>
        <taxon>Stieleria</taxon>
    </lineage>
</organism>
<accession>A0A5B9MEK0</accession>
<evidence type="ECO:0000313" key="2">
    <source>
        <dbReference type="Proteomes" id="UP000321353"/>
    </source>
</evidence>
<dbReference type="KEGG" id="smam:Mal15_20500"/>
<evidence type="ECO:0008006" key="3">
    <source>
        <dbReference type="Google" id="ProtNLM"/>
    </source>
</evidence>
<keyword evidence="2" id="KW-1185">Reference proteome</keyword>
<name>A0A5B9MEK0_9BACT</name>
<protein>
    <recommendedName>
        <fullName evidence="3">Protein containing DUF1552</fullName>
    </recommendedName>
</protein>
<dbReference type="AlphaFoldDB" id="A0A5B9MEK0"/>
<evidence type="ECO:0000313" key="1">
    <source>
        <dbReference type="EMBL" id="QEF98004.1"/>
    </source>
</evidence>
<dbReference type="Proteomes" id="UP000321353">
    <property type="component" value="Chromosome"/>
</dbReference>
<dbReference type="InterPro" id="IPR011447">
    <property type="entry name" value="DUF1552"/>
</dbReference>
<dbReference type="EMBL" id="CP036264">
    <property type="protein sequence ID" value="QEF98004.1"/>
    <property type="molecule type" value="Genomic_DNA"/>
</dbReference>
<dbReference type="Pfam" id="PF07586">
    <property type="entry name" value="HXXSHH"/>
    <property type="match status" value="1"/>
</dbReference>